<organism evidence="3 4">
    <name type="scientific">Candidatus Harrisonbacteria bacterium CG10_big_fil_rev_8_21_14_0_10_45_28</name>
    <dbReference type="NCBI Taxonomy" id="1974586"/>
    <lineage>
        <taxon>Bacteria</taxon>
        <taxon>Candidatus Harrisoniibacteriota</taxon>
    </lineage>
</organism>
<evidence type="ECO:0000256" key="1">
    <source>
        <dbReference type="SAM" id="Phobius"/>
    </source>
</evidence>
<evidence type="ECO:0000313" key="3">
    <source>
        <dbReference type="EMBL" id="PIR88170.1"/>
    </source>
</evidence>
<dbReference type="Pfam" id="PF12229">
    <property type="entry name" value="PG_binding_4"/>
    <property type="match status" value="1"/>
</dbReference>
<keyword evidence="1" id="KW-0812">Transmembrane</keyword>
<dbReference type="PANTHER" id="PTHR35788:SF1">
    <property type="entry name" value="EXPORTED PROTEIN"/>
    <property type="match status" value="1"/>
</dbReference>
<feature type="transmembrane region" description="Helical" evidence="1">
    <location>
        <begin position="12"/>
        <end position="31"/>
    </location>
</feature>
<dbReference type="AlphaFoldDB" id="A0A2H0UP45"/>
<accession>A0A2H0UP45</accession>
<sequence>MKLKLFKSRIGAFIGGLIFFVILVSGGVVVFEFNYVGRFYPGVVFAGMDIGGLSFEEVERRVALGIEKFQNEGVVLTVRASTANYLINVPMNIIGLSSDTVVSYFDFGDWHKELTKAYAFGREGSIVRKSQEQLEALVLGEDILLPYSIYEAPLKGLLNREFAGILSEQSPAHYKFNGSVWEVVSEKVGESINVDEIVVAVNTLLTDVKDNKLEVGVEKAVPVTTNVGLSRHLDFVVNAVAPAELRFRYNGYSAYLSGWTLATWLEVDKNKSGDFVLGISKDKVATYIRNKFGAYLESPMKNSRFDFSDGALVEISPGLAGNTIDFEALDEALDLFLEDEYKKFVYPVVGEEMSRNFVFDIKIKKEEPKITQATIDQYKIKELVARATTSFAGSSAPRIHNIRLAAGKLNGLLLAPGEEFSAVNGIGYVTEEEGYEKEYVIKGNESVKEIGGGLCQLATTLFRMTIDGGLPITERQNHSYVVGYYGPGLDATIYGPHPDFRFVNDTGNYLLLQSKADGTNLVFELYGQKDGRVSSISEPEIYDRIVPPAPRYVASYELPLGQTKCTETARYGMTTEATYTVEYSDGNIVEEVFKSVYRPWQKVCLIGVKTY</sequence>
<proteinExistence type="predicted"/>
<evidence type="ECO:0000313" key="4">
    <source>
        <dbReference type="Proteomes" id="UP000230903"/>
    </source>
</evidence>
<dbReference type="InterPro" id="IPR007391">
    <property type="entry name" value="Vancomycin_resist_VanW"/>
</dbReference>
<dbReference type="Proteomes" id="UP000230903">
    <property type="component" value="Unassembled WGS sequence"/>
</dbReference>
<evidence type="ECO:0000259" key="2">
    <source>
        <dbReference type="Pfam" id="PF12229"/>
    </source>
</evidence>
<comment type="caution">
    <text evidence="3">The sequence shown here is derived from an EMBL/GenBank/DDBJ whole genome shotgun (WGS) entry which is preliminary data.</text>
</comment>
<keyword evidence="1" id="KW-0472">Membrane</keyword>
<dbReference type="InterPro" id="IPR022029">
    <property type="entry name" value="YoaR-like_PG-bd"/>
</dbReference>
<gene>
    <name evidence="3" type="ORF">COU10_00650</name>
</gene>
<keyword evidence="1" id="KW-1133">Transmembrane helix</keyword>
<protein>
    <recommendedName>
        <fullName evidence="2">YoaR-like putative peptidoglycan binding domain-containing protein</fullName>
    </recommendedName>
</protein>
<reference evidence="4" key="1">
    <citation type="submission" date="2017-09" db="EMBL/GenBank/DDBJ databases">
        <title>Depth-based differentiation of microbial function through sediment-hosted aquifers and enrichment of novel symbionts in the deep terrestrial subsurface.</title>
        <authorList>
            <person name="Probst A.J."/>
            <person name="Ladd B."/>
            <person name="Jarett J.K."/>
            <person name="Geller-Mcgrath D.E."/>
            <person name="Sieber C.M.K."/>
            <person name="Emerson J.B."/>
            <person name="Anantharaman K."/>
            <person name="Thomas B.C."/>
            <person name="Malmstrom R."/>
            <person name="Stieglmeier M."/>
            <person name="Klingl A."/>
            <person name="Woyke T."/>
            <person name="Ryan C.M."/>
            <person name="Banfield J.F."/>
        </authorList>
    </citation>
    <scope>NUCLEOTIDE SEQUENCE [LARGE SCALE GENOMIC DNA]</scope>
</reference>
<dbReference type="PANTHER" id="PTHR35788">
    <property type="entry name" value="EXPORTED PROTEIN-RELATED"/>
    <property type="match status" value="1"/>
</dbReference>
<dbReference type="InterPro" id="IPR052913">
    <property type="entry name" value="Glycopeptide_resist_protein"/>
</dbReference>
<name>A0A2H0UP45_9BACT</name>
<dbReference type="Pfam" id="PF04294">
    <property type="entry name" value="VanW"/>
    <property type="match status" value="1"/>
</dbReference>
<feature type="domain" description="YoaR-like putative peptidoglycan binding" evidence="2">
    <location>
        <begin position="112"/>
        <end position="201"/>
    </location>
</feature>
<dbReference type="EMBL" id="PFBC01000011">
    <property type="protein sequence ID" value="PIR88170.1"/>
    <property type="molecule type" value="Genomic_DNA"/>
</dbReference>